<comment type="similarity">
    <text evidence="3">Belongs to the heat shock protein 90 family.</text>
</comment>
<dbReference type="GO" id="GO:0051082">
    <property type="term" value="F:unfolded protein binding"/>
    <property type="evidence" value="ECO:0007669"/>
    <property type="project" value="InterPro"/>
</dbReference>
<dbReference type="FunFam" id="1.20.120.790:FF:000004">
    <property type="entry name" value="Heat shock protein 75 kDa"/>
    <property type="match status" value="1"/>
</dbReference>
<dbReference type="Pfam" id="PF00183">
    <property type="entry name" value="HSP90"/>
    <property type="match status" value="1"/>
</dbReference>
<evidence type="ECO:0000256" key="16">
    <source>
        <dbReference type="ARBA" id="ARBA00076190"/>
    </source>
</evidence>
<feature type="binding site" evidence="18">
    <location>
        <position position="450"/>
    </location>
    <ligand>
        <name>ATP</name>
        <dbReference type="ChEBI" id="CHEBI:30616"/>
    </ligand>
</feature>
<dbReference type="OrthoDB" id="28737at2759"/>
<dbReference type="Gene3D" id="1.20.120.790">
    <property type="entry name" value="Heat shock protein 90, C-terminal domain"/>
    <property type="match status" value="1"/>
</dbReference>
<dbReference type="PRINTS" id="PR00775">
    <property type="entry name" value="HEATSHOCK90"/>
</dbReference>
<feature type="binding site" evidence="18">
    <location>
        <position position="298"/>
    </location>
    <ligand>
        <name>ATP</name>
        <dbReference type="ChEBI" id="CHEBI:30616"/>
    </ligand>
</feature>
<dbReference type="GO" id="GO:0140662">
    <property type="term" value="F:ATP-dependent protein folding chaperone"/>
    <property type="evidence" value="ECO:0007669"/>
    <property type="project" value="InterPro"/>
</dbReference>
<dbReference type="CDD" id="cd16927">
    <property type="entry name" value="HATPase_Hsp90-like"/>
    <property type="match status" value="1"/>
</dbReference>
<dbReference type="EMBL" id="OV696691">
    <property type="protein sequence ID" value="CAH1268440.1"/>
    <property type="molecule type" value="Genomic_DNA"/>
</dbReference>
<keyword evidence="7 18" id="KW-0067">ATP-binding</keyword>
<keyword evidence="20" id="KW-1185">Reference proteome</keyword>
<dbReference type="NCBIfam" id="NF003555">
    <property type="entry name" value="PRK05218.1"/>
    <property type="match status" value="1"/>
</dbReference>
<evidence type="ECO:0000256" key="11">
    <source>
        <dbReference type="ARBA" id="ARBA00023136"/>
    </source>
</evidence>
<protein>
    <recommendedName>
        <fullName evidence="15">Heat shock protein 75 kDa, mitochondrial</fullName>
    </recommendedName>
    <alternativeName>
        <fullName evidence="17">TNFR-associated protein 1</fullName>
    </alternativeName>
    <alternativeName>
        <fullName evidence="16">Tumor necrosis factor type 1 receptor-associated protein</fullName>
    </alternativeName>
</protein>
<comment type="subunit">
    <text evidence="14">Binds to the intracellular domain of tumor necrosis factor type 1 receptor. Binds to RB1. Interacts with SRC. Interacts with SDHA.</text>
</comment>
<dbReference type="PIRSF" id="PIRSF002583">
    <property type="entry name" value="Hsp90"/>
    <property type="match status" value="1"/>
</dbReference>
<dbReference type="Proteomes" id="UP000838412">
    <property type="component" value="Chromosome 6"/>
</dbReference>
<evidence type="ECO:0000256" key="10">
    <source>
        <dbReference type="ARBA" id="ARBA00023128"/>
    </source>
</evidence>
<feature type="binding site" evidence="18">
    <location>
        <begin position="222"/>
        <end position="223"/>
    </location>
    <ligand>
        <name>ATP</name>
        <dbReference type="ChEBI" id="CHEBI:30616"/>
    </ligand>
</feature>
<evidence type="ECO:0000256" key="13">
    <source>
        <dbReference type="ARBA" id="ARBA00057498"/>
    </source>
</evidence>
<evidence type="ECO:0000256" key="17">
    <source>
        <dbReference type="ARBA" id="ARBA00080766"/>
    </source>
</evidence>
<dbReference type="GO" id="GO:0005743">
    <property type="term" value="C:mitochondrial inner membrane"/>
    <property type="evidence" value="ECO:0007669"/>
    <property type="project" value="UniProtKB-SubCell"/>
</dbReference>
<dbReference type="InterPro" id="IPR020575">
    <property type="entry name" value="Hsp90_N"/>
</dbReference>
<organism evidence="19 20">
    <name type="scientific">Branchiostoma lanceolatum</name>
    <name type="common">Common lancelet</name>
    <name type="synonym">Amphioxus lanceolatum</name>
    <dbReference type="NCBI Taxonomy" id="7740"/>
    <lineage>
        <taxon>Eukaryota</taxon>
        <taxon>Metazoa</taxon>
        <taxon>Chordata</taxon>
        <taxon>Cephalochordata</taxon>
        <taxon>Leptocardii</taxon>
        <taxon>Amphioxiformes</taxon>
        <taxon>Branchiostomatidae</taxon>
        <taxon>Branchiostoma</taxon>
    </lineage>
</organism>
<keyword evidence="6" id="KW-0999">Mitochondrion inner membrane</keyword>
<name>A0A8K0EVY1_BRALA</name>
<sequence length="749" mass="84847">MSSVPPCDFSEYCSPVTQIQSHPVTNMAASMSSVARLARLRSCFTVSTRAVSCFNGHAVSRVNSTAVNCRTVRTPQQFPEYLRLRHLHSRSLHTGYRLLSESPAAEAEEADLHNIIKDTEKVTGSGEQHSFQAETLKLLDIVAKSLYSDKEVFVRELISNASDALEKLRYLSLTQGGAREVDVPLEIHLGTDLVQGTFTIQDTGVGLTQEEIIENLGTIARSGSRAFLSELDNQGQSSTAASSIIGQFGVGFYSTFMVGNKVQVFTRSHQPDSPGYCWTSDGSGSYELAEAEGVQRGTKIVVHLKKECMQFAREDDIKEIVTKYSNFVNCPIYLNGKRLNTVEALWMLDAKNVTDEQHEEFYRFLANAYDSPRYRLHYQTDAPLNIRSLFYIPAHKPTMWDMSRQEGLGGVALYSRRVLIQPKAETILPKWLRFVKGVVDSEDIPLNLSRELLQDSALIRKIRSVLTNRIVKFLGDQARRDAEKYRRFFEDYGFYLREGIVSTEDQDERESIAKLLRFESSAEAEGTLVGIEEYCKRMRPGQRNIYYFSAPSRQLAETSPYYEALKKKDIEVLFCYEQYDELVLLQLRLFKTLNLKSIENEVLESDKVEETQDDSKVTLSPSKADALMDWMRSALGEKVTNIKVSTRLESHPAMVTVMEMGAARHYLRTAFAGQSEAERWKFLQPTLEINSSHPIMLKLSELKSSDPELARLVAEQVYDNALVAAGLIEDPRSMLNRLNELLTRTLDKY</sequence>
<keyword evidence="9" id="KW-0007">Acetylation</keyword>
<evidence type="ECO:0000256" key="15">
    <source>
        <dbReference type="ARBA" id="ARBA00073018"/>
    </source>
</evidence>
<dbReference type="SUPFAM" id="SSF110942">
    <property type="entry name" value="HSP90 C-terminal domain"/>
    <property type="match status" value="1"/>
</dbReference>
<evidence type="ECO:0000256" key="2">
    <source>
        <dbReference type="ARBA" id="ARBA00004305"/>
    </source>
</evidence>
<keyword evidence="5 18" id="KW-0547">Nucleotide-binding</keyword>
<feature type="binding site" evidence="18">
    <location>
        <position position="160"/>
    </location>
    <ligand>
        <name>ATP</name>
        <dbReference type="ChEBI" id="CHEBI:30616"/>
    </ligand>
</feature>
<gene>
    <name evidence="19" type="primary">TRAP1</name>
    <name evidence="19" type="ORF">BLAG_LOCUS21377</name>
</gene>
<keyword evidence="8" id="KW-0809">Transit peptide</keyword>
<evidence type="ECO:0000256" key="9">
    <source>
        <dbReference type="ARBA" id="ARBA00022990"/>
    </source>
</evidence>
<evidence type="ECO:0000256" key="4">
    <source>
        <dbReference type="ARBA" id="ARBA00022553"/>
    </source>
</evidence>
<dbReference type="Gene3D" id="3.30.565.10">
    <property type="entry name" value="Histidine kinase-like ATPase, C-terminal domain"/>
    <property type="match status" value="1"/>
</dbReference>
<dbReference type="FunFam" id="3.40.50.11260:FF:000004">
    <property type="entry name" value="Heat shock protein 75 mitochondrial"/>
    <property type="match status" value="1"/>
</dbReference>
<keyword evidence="12" id="KW-0143">Chaperone</keyword>
<comment type="function">
    <text evidence="13">Chaperone that expresses an ATPase activity. Involved in maintaining mitochondrial function and polarization, downstream of PINK1 and mitochondrial complex I. Is a negative regulator of mitochondrial respiration able to modulate the balance between oxidative phosphorylation and aerobic glycolysis. The impact of TRAP1 on mitochondrial respiration is probably mediated by modulation of mitochondrial SRC and inhibition of SDHA.</text>
</comment>
<evidence type="ECO:0000256" key="14">
    <source>
        <dbReference type="ARBA" id="ARBA00066161"/>
    </source>
</evidence>
<dbReference type="SUPFAM" id="SSF55874">
    <property type="entry name" value="ATPase domain of HSP90 chaperone/DNA topoisomerase II/histidine kinase"/>
    <property type="match status" value="1"/>
</dbReference>
<dbReference type="HAMAP" id="MF_00505">
    <property type="entry name" value="HSP90"/>
    <property type="match status" value="1"/>
</dbReference>
<evidence type="ECO:0000256" key="7">
    <source>
        <dbReference type="ARBA" id="ARBA00022840"/>
    </source>
</evidence>
<dbReference type="SUPFAM" id="SSF54211">
    <property type="entry name" value="Ribosomal protein S5 domain 2-like"/>
    <property type="match status" value="1"/>
</dbReference>
<feature type="binding site" evidence="18">
    <location>
        <position position="215"/>
    </location>
    <ligand>
        <name>ATP</name>
        <dbReference type="ChEBI" id="CHEBI:30616"/>
    </ligand>
</feature>
<dbReference type="GO" id="GO:0019901">
    <property type="term" value="F:protein kinase binding"/>
    <property type="evidence" value="ECO:0007669"/>
    <property type="project" value="UniProtKB-ARBA"/>
</dbReference>
<keyword evidence="4" id="KW-0597">Phosphoprotein</keyword>
<dbReference type="AlphaFoldDB" id="A0A8K0EVY1"/>
<keyword evidence="10" id="KW-0496">Mitochondrion</keyword>
<keyword evidence="11" id="KW-0472">Membrane</keyword>
<evidence type="ECO:0000313" key="20">
    <source>
        <dbReference type="Proteomes" id="UP000838412"/>
    </source>
</evidence>
<evidence type="ECO:0000256" key="6">
    <source>
        <dbReference type="ARBA" id="ARBA00022792"/>
    </source>
</evidence>
<dbReference type="Gene3D" id="3.40.50.11260">
    <property type="match status" value="1"/>
</dbReference>
<dbReference type="InterPro" id="IPR001404">
    <property type="entry name" value="Hsp90_fam"/>
</dbReference>
<dbReference type="InterPro" id="IPR036890">
    <property type="entry name" value="HATPase_C_sf"/>
</dbReference>
<accession>A0A8K0EVY1</accession>
<dbReference type="FunFam" id="3.30.565.10:FF:000021">
    <property type="entry name" value="Heat shock protein 75 kDa, mitochondrial"/>
    <property type="match status" value="1"/>
</dbReference>
<comment type="subcellular location">
    <subcellularLocation>
        <location evidence="1">Mitochondrion inner membrane</location>
    </subcellularLocation>
    <subcellularLocation>
        <location evidence="2">Mitochondrion matrix</location>
    </subcellularLocation>
</comment>
<feature type="binding site" evidence="18">
    <location>
        <position position="156"/>
    </location>
    <ligand>
        <name>ATP</name>
        <dbReference type="ChEBI" id="CHEBI:30616"/>
    </ligand>
</feature>
<proteinExistence type="inferred from homology"/>
<dbReference type="InterPro" id="IPR020568">
    <property type="entry name" value="Ribosomal_Su5_D2-typ_SF"/>
</dbReference>
<dbReference type="InterPro" id="IPR037196">
    <property type="entry name" value="HSP90_C"/>
</dbReference>
<feature type="binding site" evidence="18">
    <location>
        <position position="202"/>
    </location>
    <ligand>
        <name>ATP</name>
        <dbReference type="ChEBI" id="CHEBI:30616"/>
    </ligand>
</feature>
<dbReference type="PANTHER" id="PTHR11528">
    <property type="entry name" value="HEAT SHOCK PROTEIN 90 FAMILY MEMBER"/>
    <property type="match status" value="1"/>
</dbReference>
<evidence type="ECO:0000256" key="18">
    <source>
        <dbReference type="PIRSR" id="PIRSR002583-1"/>
    </source>
</evidence>
<evidence type="ECO:0000256" key="1">
    <source>
        <dbReference type="ARBA" id="ARBA00004273"/>
    </source>
</evidence>
<dbReference type="GO" id="GO:0016887">
    <property type="term" value="F:ATP hydrolysis activity"/>
    <property type="evidence" value="ECO:0007669"/>
    <property type="project" value="InterPro"/>
</dbReference>
<dbReference type="Pfam" id="PF13589">
    <property type="entry name" value="HATPase_c_3"/>
    <property type="match status" value="1"/>
</dbReference>
<evidence type="ECO:0000256" key="8">
    <source>
        <dbReference type="ARBA" id="ARBA00022946"/>
    </source>
</evidence>
<dbReference type="FunFam" id="3.30.230.80:FF:000004">
    <property type="entry name" value="Heat shock protein 75 kDa"/>
    <property type="match status" value="1"/>
</dbReference>
<dbReference type="GO" id="GO:0005524">
    <property type="term" value="F:ATP binding"/>
    <property type="evidence" value="ECO:0007669"/>
    <property type="project" value="UniProtKB-KW"/>
</dbReference>
<evidence type="ECO:0000256" key="5">
    <source>
        <dbReference type="ARBA" id="ARBA00022741"/>
    </source>
</evidence>
<dbReference type="Gene3D" id="3.30.230.80">
    <property type="match status" value="1"/>
</dbReference>
<evidence type="ECO:0000256" key="12">
    <source>
        <dbReference type="ARBA" id="ARBA00023186"/>
    </source>
</evidence>
<reference evidence="19" key="1">
    <citation type="submission" date="2022-01" db="EMBL/GenBank/DDBJ databases">
        <authorList>
            <person name="Braso-Vives M."/>
        </authorList>
    </citation>
    <scope>NUCLEOTIDE SEQUENCE</scope>
</reference>
<dbReference type="GO" id="GO:0005759">
    <property type="term" value="C:mitochondrial matrix"/>
    <property type="evidence" value="ECO:0007669"/>
    <property type="project" value="UniProtKB-SubCell"/>
</dbReference>
<feature type="binding site" evidence="18">
    <location>
        <begin position="247"/>
        <end position="252"/>
    </location>
    <ligand>
        <name>ATP</name>
        <dbReference type="ChEBI" id="CHEBI:30616"/>
    </ligand>
</feature>
<evidence type="ECO:0000256" key="3">
    <source>
        <dbReference type="ARBA" id="ARBA00008239"/>
    </source>
</evidence>
<evidence type="ECO:0000313" key="19">
    <source>
        <dbReference type="EMBL" id="CAH1268440.1"/>
    </source>
</evidence>